<dbReference type="AlphaFoldDB" id="A0A2Z7CXU9"/>
<name>A0A2Z7CXU9_9LAMI</name>
<dbReference type="EMBL" id="KQ991570">
    <property type="protein sequence ID" value="KZV51811.1"/>
    <property type="molecule type" value="Genomic_DNA"/>
</dbReference>
<organism evidence="1 2">
    <name type="scientific">Dorcoceras hygrometricum</name>
    <dbReference type="NCBI Taxonomy" id="472368"/>
    <lineage>
        <taxon>Eukaryota</taxon>
        <taxon>Viridiplantae</taxon>
        <taxon>Streptophyta</taxon>
        <taxon>Embryophyta</taxon>
        <taxon>Tracheophyta</taxon>
        <taxon>Spermatophyta</taxon>
        <taxon>Magnoliopsida</taxon>
        <taxon>eudicotyledons</taxon>
        <taxon>Gunneridae</taxon>
        <taxon>Pentapetalae</taxon>
        <taxon>asterids</taxon>
        <taxon>lamiids</taxon>
        <taxon>Lamiales</taxon>
        <taxon>Gesneriaceae</taxon>
        <taxon>Didymocarpoideae</taxon>
        <taxon>Trichosporeae</taxon>
        <taxon>Loxocarpinae</taxon>
        <taxon>Dorcoceras</taxon>
    </lineage>
</organism>
<accession>A0A2Z7CXU9</accession>
<evidence type="ECO:0000313" key="1">
    <source>
        <dbReference type="EMBL" id="KZV51811.1"/>
    </source>
</evidence>
<dbReference type="Proteomes" id="UP000250235">
    <property type="component" value="Unassembled WGS sequence"/>
</dbReference>
<dbReference type="PANTHER" id="PTHR34570:SF12">
    <property type="entry name" value="EXPRESSED PROTEIN"/>
    <property type="match status" value="1"/>
</dbReference>
<evidence type="ECO:0000313" key="2">
    <source>
        <dbReference type="Proteomes" id="UP000250235"/>
    </source>
</evidence>
<reference evidence="1 2" key="1">
    <citation type="journal article" date="2015" name="Proc. Natl. Acad. Sci. U.S.A.">
        <title>The resurrection genome of Boea hygrometrica: A blueprint for survival of dehydration.</title>
        <authorList>
            <person name="Xiao L."/>
            <person name="Yang G."/>
            <person name="Zhang L."/>
            <person name="Yang X."/>
            <person name="Zhao S."/>
            <person name="Ji Z."/>
            <person name="Zhou Q."/>
            <person name="Hu M."/>
            <person name="Wang Y."/>
            <person name="Chen M."/>
            <person name="Xu Y."/>
            <person name="Jin H."/>
            <person name="Xiao X."/>
            <person name="Hu G."/>
            <person name="Bao F."/>
            <person name="Hu Y."/>
            <person name="Wan P."/>
            <person name="Li L."/>
            <person name="Deng X."/>
            <person name="Kuang T."/>
            <person name="Xiang C."/>
            <person name="Zhu J.K."/>
            <person name="Oliver M.J."/>
            <person name="He Y."/>
        </authorList>
    </citation>
    <scope>NUCLEOTIDE SEQUENCE [LARGE SCALE GENOMIC DNA]</scope>
    <source>
        <strain evidence="2">cv. XS01</strain>
    </source>
</reference>
<protein>
    <submittedName>
        <fullName evidence="1">Uncharacterized protein</fullName>
    </submittedName>
</protein>
<sequence>MVTEADLGKGTVTHTLSSIALLQERFRQLEKMKELRQERELLKILSESEKSCSPLVKHHDARSKTSCVLSELVFLPPNPQCQLSLSLWPDPQMKKADSCRGIEAPTKSIAKSWFNDAPLVCSSDVDTSLRL</sequence>
<proteinExistence type="predicted"/>
<dbReference type="OrthoDB" id="671858at2759"/>
<dbReference type="PANTHER" id="PTHR34570">
    <property type="entry name" value="OS03G0593100 PROTEIN"/>
    <property type="match status" value="1"/>
</dbReference>
<gene>
    <name evidence="1" type="ORF">F511_11499</name>
</gene>
<keyword evidence="2" id="KW-1185">Reference proteome</keyword>